<organism evidence="1 2">
    <name type="scientific">Polyplosphaeria fusca</name>
    <dbReference type="NCBI Taxonomy" id="682080"/>
    <lineage>
        <taxon>Eukaryota</taxon>
        <taxon>Fungi</taxon>
        <taxon>Dikarya</taxon>
        <taxon>Ascomycota</taxon>
        <taxon>Pezizomycotina</taxon>
        <taxon>Dothideomycetes</taxon>
        <taxon>Pleosporomycetidae</taxon>
        <taxon>Pleosporales</taxon>
        <taxon>Tetraplosphaeriaceae</taxon>
        <taxon>Polyplosphaeria</taxon>
    </lineage>
</organism>
<evidence type="ECO:0000313" key="2">
    <source>
        <dbReference type="Proteomes" id="UP000799444"/>
    </source>
</evidence>
<protein>
    <recommendedName>
        <fullName evidence="3">LysM domain-containing protein</fullName>
    </recommendedName>
</protein>
<keyword evidence="2" id="KW-1185">Reference proteome</keyword>
<name>A0A9P4QYE4_9PLEO</name>
<reference evidence="1" key="1">
    <citation type="journal article" date="2020" name="Stud. Mycol.">
        <title>101 Dothideomycetes genomes: a test case for predicting lifestyles and emergence of pathogens.</title>
        <authorList>
            <person name="Haridas S."/>
            <person name="Albert R."/>
            <person name="Binder M."/>
            <person name="Bloem J."/>
            <person name="Labutti K."/>
            <person name="Salamov A."/>
            <person name="Andreopoulos B."/>
            <person name="Baker S."/>
            <person name="Barry K."/>
            <person name="Bills G."/>
            <person name="Bluhm B."/>
            <person name="Cannon C."/>
            <person name="Castanera R."/>
            <person name="Culley D."/>
            <person name="Daum C."/>
            <person name="Ezra D."/>
            <person name="Gonzalez J."/>
            <person name="Henrissat B."/>
            <person name="Kuo A."/>
            <person name="Liang C."/>
            <person name="Lipzen A."/>
            <person name="Lutzoni F."/>
            <person name="Magnuson J."/>
            <person name="Mondo S."/>
            <person name="Nolan M."/>
            <person name="Ohm R."/>
            <person name="Pangilinan J."/>
            <person name="Park H.-J."/>
            <person name="Ramirez L."/>
            <person name="Alfaro M."/>
            <person name="Sun H."/>
            <person name="Tritt A."/>
            <person name="Yoshinaga Y."/>
            <person name="Zwiers L.-H."/>
            <person name="Turgeon B."/>
            <person name="Goodwin S."/>
            <person name="Spatafora J."/>
            <person name="Crous P."/>
            <person name="Grigoriev I."/>
        </authorList>
    </citation>
    <scope>NUCLEOTIDE SEQUENCE</scope>
    <source>
        <strain evidence="1">CBS 125425</strain>
    </source>
</reference>
<dbReference type="EMBL" id="ML996160">
    <property type="protein sequence ID" value="KAF2733508.1"/>
    <property type="molecule type" value="Genomic_DNA"/>
</dbReference>
<feature type="non-terminal residue" evidence="1">
    <location>
        <position position="1"/>
    </location>
</feature>
<evidence type="ECO:0000313" key="1">
    <source>
        <dbReference type="EMBL" id="KAF2733508.1"/>
    </source>
</evidence>
<dbReference type="AlphaFoldDB" id="A0A9P4QYE4"/>
<comment type="caution">
    <text evidence="1">The sequence shown here is derived from an EMBL/GenBank/DDBJ whole genome shotgun (WGS) entry which is preliminary data.</text>
</comment>
<proteinExistence type="predicted"/>
<accession>A0A9P4QYE4</accession>
<dbReference type="GO" id="GO:0008061">
    <property type="term" value="F:chitin binding"/>
    <property type="evidence" value="ECO:0007669"/>
    <property type="project" value="InterPro"/>
</dbReference>
<dbReference type="Proteomes" id="UP000799444">
    <property type="component" value="Unassembled WGS sequence"/>
</dbReference>
<dbReference type="InterPro" id="IPR052210">
    <property type="entry name" value="LysM1-like"/>
</dbReference>
<dbReference type="PANTHER" id="PTHR34997">
    <property type="entry name" value="AM15"/>
    <property type="match status" value="1"/>
</dbReference>
<dbReference type="OrthoDB" id="5985073at2759"/>
<gene>
    <name evidence="1" type="ORF">EJ04DRAFT_438887</name>
</gene>
<evidence type="ECO:0008006" key="3">
    <source>
        <dbReference type="Google" id="ProtNLM"/>
    </source>
</evidence>
<dbReference type="PANTHER" id="PTHR34997:SF1">
    <property type="entry name" value="PEPTIDOGLYCAN-BINDING LYSIN DOMAIN"/>
    <property type="match status" value="1"/>
</dbReference>
<sequence length="187" mass="20509">AEGTRLDCYVYANGSQFGNSASCADVAKGYGATTKNLTDWNPSLLDNSCTLDGKLTYCVQPMALNATNYTQYCVLSDTPDYGLTCDEFMAVWGTDIDMFSSWNPGVGSTCENWLLGRFGSCLVRHFRQPGIVSTCNQYAMCNQSNILADPCGIIETKYGLQHARFVAWNPAVGQNCKFSQSNISMEM</sequence>